<dbReference type="PRINTS" id="PR00344">
    <property type="entry name" value="BCTRLSENSOR"/>
</dbReference>
<dbReference type="PROSITE" id="PS50110">
    <property type="entry name" value="RESPONSE_REGULATORY"/>
    <property type="match status" value="1"/>
</dbReference>
<keyword evidence="9" id="KW-0418">Kinase</keyword>
<evidence type="ECO:0000256" key="3">
    <source>
        <dbReference type="ARBA" id="ARBA00012438"/>
    </source>
</evidence>
<dbReference type="InterPro" id="IPR036097">
    <property type="entry name" value="HisK_dim/P_sf"/>
</dbReference>
<feature type="region of interest" description="Disordered" evidence="15">
    <location>
        <begin position="2337"/>
        <end position="2478"/>
    </location>
</feature>
<dbReference type="InterPro" id="IPR003594">
    <property type="entry name" value="HATPase_dom"/>
</dbReference>
<gene>
    <name evidence="19" type="ORF">BD289DRAFT_483430</name>
</gene>
<feature type="modified residue" description="4-aspartylphosphate" evidence="13">
    <location>
        <position position="2260"/>
    </location>
</feature>
<evidence type="ECO:0000259" key="18">
    <source>
        <dbReference type="PROSITE" id="PS50110"/>
    </source>
</evidence>
<feature type="compositionally biased region" description="Polar residues" evidence="15">
    <location>
        <begin position="2409"/>
        <end position="2423"/>
    </location>
</feature>
<feature type="compositionally biased region" description="Low complexity" evidence="15">
    <location>
        <begin position="469"/>
        <end position="481"/>
    </location>
</feature>
<feature type="compositionally biased region" description="Polar residues" evidence="15">
    <location>
        <begin position="2386"/>
        <end position="2401"/>
    </location>
</feature>
<evidence type="ECO:0000256" key="9">
    <source>
        <dbReference type="ARBA" id="ARBA00022777"/>
    </source>
</evidence>
<dbReference type="Gene3D" id="1.10.287.130">
    <property type="match status" value="1"/>
</dbReference>
<dbReference type="CDD" id="cd00082">
    <property type="entry name" value="HisKA"/>
    <property type="match status" value="1"/>
</dbReference>
<evidence type="ECO:0000256" key="6">
    <source>
        <dbReference type="ARBA" id="ARBA00022679"/>
    </source>
</evidence>
<dbReference type="FunFam" id="1.10.287.130:FF:000003">
    <property type="entry name" value="Histidine kinase"/>
    <property type="match status" value="1"/>
</dbReference>
<dbReference type="Pfam" id="PF00072">
    <property type="entry name" value="Response_reg"/>
    <property type="match status" value="1"/>
</dbReference>
<dbReference type="InParanoid" id="A0A2T3A5J6"/>
<comment type="subcellular location">
    <subcellularLocation>
        <location evidence="2">Cell membrane</location>
        <topology evidence="2">Multi-pass membrane protein</topology>
    </subcellularLocation>
</comment>
<evidence type="ECO:0000259" key="16">
    <source>
        <dbReference type="PROSITE" id="PS50011"/>
    </source>
</evidence>
<keyword evidence="6" id="KW-0808">Transferase</keyword>
<keyword evidence="11" id="KW-1133">Transmembrane helix</keyword>
<dbReference type="SMART" id="SM00448">
    <property type="entry name" value="REC"/>
    <property type="match status" value="1"/>
</dbReference>
<reference evidence="19 20" key="1">
    <citation type="journal article" date="2018" name="Mycol. Prog.">
        <title>Coniella lustricola, a new species from submerged detritus.</title>
        <authorList>
            <person name="Raudabaugh D.B."/>
            <person name="Iturriaga T."/>
            <person name="Carver A."/>
            <person name="Mondo S."/>
            <person name="Pangilinan J."/>
            <person name="Lipzen A."/>
            <person name="He G."/>
            <person name="Amirebrahimi M."/>
            <person name="Grigoriev I.V."/>
            <person name="Miller A.N."/>
        </authorList>
    </citation>
    <scope>NUCLEOTIDE SEQUENCE [LARGE SCALE GENOMIC DNA]</scope>
    <source>
        <strain evidence="19 20">B22-T-1</strain>
    </source>
</reference>
<feature type="compositionally biased region" description="Polar residues" evidence="15">
    <location>
        <begin position="60"/>
        <end position="70"/>
    </location>
</feature>
<dbReference type="CDD" id="cd17546">
    <property type="entry name" value="REC_hyHK_CKI1_RcsC-like"/>
    <property type="match status" value="1"/>
</dbReference>
<dbReference type="Proteomes" id="UP000241462">
    <property type="component" value="Unassembled WGS sequence"/>
</dbReference>
<dbReference type="InterPro" id="IPR036890">
    <property type="entry name" value="HATPase_C_sf"/>
</dbReference>
<feature type="domain" description="Response regulatory" evidence="18">
    <location>
        <begin position="2205"/>
        <end position="2329"/>
    </location>
</feature>
<dbReference type="SUPFAM" id="SSF56112">
    <property type="entry name" value="Protein kinase-like (PK-like)"/>
    <property type="match status" value="1"/>
</dbReference>
<evidence type="ECO:0000256" key="7">
    <source>
        <dbReference type="ARBA" id="ARBA00022692"/>
    </source>
</evidence>
<dbReference type="SUPFAM" id="SSF55781">
    <property type="entry name" value="GAF domain-like"/>
    <property type="match status" value="1"/>
</dbReference>
<dbReference type="InterPro" id="IPR003018">
    <property type="entry name" value="GAF"/>
</dbReference>
<evidence type="ECO:0000256" key="1">
    <source>
        <dbReference type="ARBA" id="ARBA00000085"/>
    </source>
</evidence>
<evidence type="ECO:0000313" key="19">
    <source>
        <dbReference type="EMBL" id="PSR83245.1"/>
    </source>
</evidence>
<keyword evidence="8" id="KW-0547">Nucleotide-binding</keyword>
<evidence type="ECO:0000256" key="12">
    <source>
        <dbReference type="ARBA" id="ARBA00023136"/>
    </source>
</evidence>
<accession>A0A2T3A5J6</accession>
<dbReference type="InterPro" id="IPR004358">
    <property type="entry name" value="Sig_transdc_His_kin-like_C"/>
</dbReference>
<dbReference type="SUPFAM" id="SSF55874">
    <property type="entry name" value="ATPase domain of HSP90 chaperone/DNA topoisomerase II/histidine kinase"/>
    <property type="match status" value="1"/>
</dbReference>
<keyword evidence="5 13" id="KW-0597">Phosphoprotein</keyword>
<dbReference type="SMART" id="SM00387">
    <property type="entry name" value="HATPase_c"/>
    <property type="match status" value="1"/>
</dbReference>
<proteinExistence type="predicted"/>
<dbReference type="Pfam" id="PF13185">
    <property type="entry name" value="GAF_2"/>
    <property type="match status" value="1"/>
</dbReference>
<keyword evidence="4" id="KW-1003">Cell membrane</keyword>
<evidence type="ECO:0000256" key="10">
    <source>
        <dbReference type="ARBA" id="ARBA00022840"/>
    </source>
</evidence>
<dbReference type="Gene3D" id="3.30.450.40">
    <property type="match status" value="1"/>
</dbReference>
<dbReference type="CDD" id="cd16922">
    <property type="entry name" value="HATPase_EvgS-ArcB-TorS-like"/>
    <property type="match status" value="1"/>
</dbReference>
<comment type="catalytic activity">
    <reaction evidence="1">
        <text>ATP + protein L-histidine = ADP + protein N-phospho-L-histidine.</text>
        <dbReference type="EC" id="2.7.13.3"/>
    </reaction>
</comment>
<dbReference type="GO" id="GO:0009927">
    <property type="term" value="F:histidine phosphotransfer kinase activity"/>
    <property type="evidence" value="ECO:0007669"/>
    <property type="project" value="TreeGrafter"/>
</dbReference>
<evidence type="ECO:0000259" key="17">
    <source>
        <dbReference type="PROSITE" id="PS50109"/>
    </source>
</evidence>
<keyword evidence="7" id="KW-0812">Transmembrane</keyword>
<dbReference type="InterPro" id="IPR029016">
    <property type="entry name" value="GAF-like_dom_sf"/>
</dbReference>
<dbReference type="FunFam" id="3.40.50.2300:FF:000285">
    <property type="entry name" value="Putative sensor histidine kinase/response regulator"/>
    <property type="match status" value="1"/>
</dbReference>
<dbReference type="Pfam" id="PF00512">
    <property type="entry name" value="HisKA"/>
    <property type="match status" value="1"/>
</dbReference>
<feature type="compositionally biased region" description="Basic residues" evidence="15">
    <location>
        <begin position="2456"/>
        <end position="2467"/>
    </location>
</feature>
<feature type="compositionally biased region" description="Polar residues" evidence="15">
    <location>
        <begin position="684"/>
        <end position="695"/>
    </location>
</feature>
<dbReference type="OrthoDB" id="60033at2759"/>
<dbReference type="InterPro" id="IPR001789">
    <property type="entry name" value="Sig_transdc_resp-reg_receiver"/>
</dbReference>
<feature type="domain" description="Histidine kinase" evidence="17">
    <location>
        <begin position="1934"/>
        <end position="2159"/>
    </location>
</feature>
<dbReference type="PANTHER" id="PTHR43047:SF46">
    <property type="entry name" value="HISTIDINE KINASE_RESPONSE REGULATOR, PUTATIVE (AFU_ORTHOLOGUE AFUA_3G12550)-RELATED"/>
    <property type="match status" value="1"/>
</dbReference>
<keyword evidence="10" id="KW-0067">ATP-binding</keyword>
<dbReference type="Gene3D" id="1.10.510.10">
    <property type="entry name" value="Transferase(Phosphotransferase) domain 1"/>
    <property type="match status" value="1"/>
</dbReference>
<evidence type="ECO:0000256" key="5">
    <source>
        <dbReference type="ARBA" id="ARBA00022553"/>
    </source>
</evidence>
<keyword evidence="12" id="KW-0472">Membrane</keyword>
<sequence>MEGSAVQDDLLDSALDPPVRIYERLSQIGGYSWDESQPPSHSSYDNWHIWGTRFAPRYSSQYGNSPSSTAKGPANLSSSTRVSPSEPPSSSMSNGPLSETSAGEESSAGAVVEEPVIARVSYHVLREERVFHMMKNLVLTADPNLEHIPKPLDLIRLAPVPGDRAQIVVAIYHSPGPNHLPKIMDLGPAFYYARKAEDKWVADVRPPQLESPISLNSFLDFAIGATQCLEMIHHGMGVIHGEIRGDSFHFDQETGKVILMIVGSGLRSFEHGLTSTGWSTLSKELGAKNKLLYISPEQTGRMPAEPDARTDIYSLGVLFWILLTQSPIFDGESPLDIVQGVLGKKIPSVSTIRLDVPDVLGRVIQKCTAKDVGDRYHSISGLRHDLVKVQEFLGNGNWQALKEWRIASRDVSSFFLLPSMMIGRQKERAELLRLIERAAKSYAMSQRGASNRFSDASSLSNEFLDAADMSASDGGSSEAGGNRQSGSYAATLGSDPRSRSSMIPSVYSTDSHALPGDLIVSNRITAKPWDRHQSISLETRSLANSLGEERESRLAPTTDASSSLPRQLGSAKFRRNGHCEVILVEGAGGLGKSCLVQSVLADSRRSGYCATAKFDTARRVAYGPLLKLLSSLFRQVWGERNTETLFHQALKQYIRPVWPMLHKLLNLPEFLIGPVDATIARTMSNASGSTMQPRSRTPGIMQRRGSSPGRTPTPPLSSYRASVISTSSSQEFLRSGTSTKSIRLMNTFLDVLRVFAHHKFLCFVLEDLHFADDESVDLITQIVGARLKMAIIITYRPDELSSEKVQNIICPPEFQEQPRVGPTITRINLYPLGEEEIIQYVSTTLSRPKQDILPLALVIQSKSGGNPFYIREMLSACHRKRCIFYDYKASQWMYDLDKLFEEFQGEQNYDVLDTNFITKRLSELPEAAKCLLGWAALLGHSFSFEIICYLLKGECQDARSSSSSEYIHRPYKQQEAVAGLQAAIQALVLVPSETDDRFRFAHDRYIQAAGQLKICDTRKMHFVIAQVLMKHYADNGKWKETIASHICESVDIIRQRVQVRRPYRQLLFDCAKASTERGARPTAAKFYTNAVALLQPNPWKDGSEDTSYEETSQLYLRAAECYIYMGNHGSANALLGTIFMSARTAFDKAPASVLQSRIFSQAGDAEEALRCLVQCLKDLKVPFDEKPSWEKCDGEFERLTSRITSMDRNAIVNPTNKDDPNLASVGAILADAITAAWWSDCLMFYHLSIVMVGVHLDNGAFPNSGMAFLYIAVAALARFSKAQLAVDLGAIALDLLDKYRDALSMAHGYMLYYSLVGPAQMPLSVAVSQLETAVEYASVAGDRTSTILGFGLLVQLKLFASDNCVDLEALCQYGCEDIPNWQQDTRGGTLLIAVRQVCRALQGKTRVSIADQVMDDPQDCHNSAAYKTWLDANTKNGQRSILWYETLEIIPLFLFGHYDRAVAVGKRCVENDKLLWSAHNTRTVMLYYGLSLAGLIFRKQNDPRTNAADIEDEVKIAIQTLTSLRKRITSWDGVSIMNYLPLDHFLEAQIHELNHDAGQALRVYEDAMDHAAEQNLIFEEGLGNYLMAGLFIRRGSRRMAKASLKEAITLFRAMSATGLAERIEEDHHLLLHGPTWNPRTVDAMVQTDFAGDPLPVQYRAVDGDTDGPSQPALAGIAELEENRIGAWRGSMHPPEAGAGLPSLDMIDLHAILVSSQVISSILEVQELLKTMCDVILQTCGGTATLAAIIVDDSDQWCVAASGNPEKGAQAHKPAVPLSSSQHMLPENVILYCTRFREAVFSSDVISDERFGVSEQWLQKNPAGRAVIAYPISHGTGSLLGCLYLEGNPGSLTDRNVTVTQLLVNQIGISYSNALSLKAIEKVSSENASMIEAQKRALLKAQEAETKAKAAEAEARRNEKRAEEAAKAKSIFLANVSHELRTPLNGVIGNSELLKDSNLSKEQLEMADSIRVSADLLLTVINDILDFSKMEADKMKLYITAFNPEEMVREVVRAQVYSNREKTKKQNVSIVRDINLPPMLIYGDPIRLHQVLGNLISNSLKFTEDGSVTIGARLDSETSEKATLTFWVKDTGIGISPEQKAKLFQPFSQADTSTARKYGGSGLGLSICKSLIETMMKGRIELESVQNIGTTAWFTVAFDKAKPNVIAGDPRGLPESFSRRSSDNVNREASTNPYLDLSLIPKDQLRVCIAEDNAINQKIAIQYVQRLGYSQVDAYDNGLKAVEGLRQQAKEGRPYHVILMDVQMPVMDGYDATRLLRKDPIEEVRKILVIAMTASAIQGDREKCLAAGMNDYLAKPVRSDVLKKKLETYIQPVERRFSEASVVSQHGSPSSMSPPPLPRSSTSPTEANGGIVSITGSIAGESKSENKLPSSVDGNAGISSRSSNDKKLSDTASMESISGASVMSGSKIRNKLTKSHGSSDSVEAGKGKVKEKEKSKSVLKKKNPLHRRNSSEVAPDEQP</sequence>
<keyword evidence="14" id="KW-0175">Coiled coil</keyword>
<dbReference type="InterPro" id="IPR005467">
    <property type="entry name" value="His_kinase_dom"/>
</dbReference>
<keyword evidence="20" id="KW-1185">Reference proteome</keyword>
<dbReference type="PROSITE" id="PS50011">
    <property type="entry name" value="PROTEIN_KINASE_DOM"/>
    <property type="match status" value="1"/>
</dbReference>
<dbReference type="Pfam" id="PF13191">
    <property type="entry name" value="AAA_16"/>
    <property type="match status" value="1"/>
</dbReference>
<dbReference type="PANTHER" id="PTHR43047">
    <property type="entry name" value="TWO-COMPONENT HISTIDINE PROTEIN KINASE"/>
    <property type="match status" value="1"/>
</dbReference>
<dbReference type="FunFam" id="1.10.510.10:FF:000579">
    <property type="entry name" value="Sensor histidine kinase/response regulator, putative"/>
    <property type="match status" value="1"/>
</dbReference>
<dbReference type="EMBL" id="KZ678463">
    <property type="protein sequence ID" value="PSR83245.1"/>
    <property type="molecule type" value="Genomic_DNA"/>
</dbReference>
<dbReference type="GO" id="GO:0005886">
    <property type="term" value="C:plasma membrane"/>
    <property type="evidence" value="ECO:0007669"/>
    <property type="project" value="UniProtKB-SubCell"/>
</dbReference>
<dbReference type="SMART" id="SM00388">
    <property type="entry name" value="HisKA"/>
    <property type="match status" value="1"/>
</dbReference>
<dbReference type="Pfam" id="PF02518">
    <property type="entry name" value="HATPase_c"/>
    <property type="match status" value="1"/>
</dbReference>
<evidence type="ECO:0000256" key="15">
    <source>
        <dbReference type="SAM" id="MobiDB-lite"/>
    </source>
</evidence>
<evidence type="ECO:0000256" key="14">
    <source>
        <dbReference type="SAM" id="Coils"/>
    </source>
</evidence>
<evidence type="ECO:0000313" key="20">
    <source>
        <dbReference type="Proteomes" id="UP000241462"/>
    </source>
</evidence>
<dbReference type="Gene3D" id="3.40.50.2300">
    <property type="match status" value="1"/>
</dbReference>
<evidence type="ECO:0000256" key="13">
    <source>
        <dbReference type="PROSITE-ProRule" id="PRU00169"/>
    </source>
</evidence>
<evidence type="ECO:0000256" key="8">
    <source>
        <dbReference type="ARBA" id="ARBA00022741"/>
    </source>
</evidence>
<feature type="domain" description="Protein kinase" evidence="16">
    <location>
        <begin position="86"/>
        <end position="387"/>
    </location>
</feature>
<dbReference type="SMART" id="SM00220">
    <property type="entry name" value="S_TKc"/>
    <property type="match status" value="1"/>
</dbReference>
<feature type="region of interest" description="Disordered" evidence="15">
    <location>
        <begin position="684"/>
        <end position="719"/>
    </location>
</feature>
<dbReference type="SUPFAM" id="SSF47384">
    <property type="entry name" value="Homodimeric domain of signal transducing histidine kinase"/>
    <property type="match status" value="1"/>
</dbReference>
<dbReference type="EC" id="2.7.13.3" evidence="3"/>
<dbReference type="InterPro" id="IPR000719">
    <property type="entry name" value="Prot_kinase_dom"/>
</dbReference>
<evidence type="ECO:0000256" key="11">
    <source>
        <dbReference type="ARBA" id="ARBA00022989"/>
    </source>
</evidence>
<feature type="region of interest" description="Disordered" evidence="15">
    <location>
        <begin position="469"/>
        <end position="504"/>
    </location>
</feature>
<evidence type="ECO:0000256" key="2">
    <source>
        <dbReference type="ARBA" id="ARBA00004651"/>
    </source>
</evidence>
<feature type="compositionally biased region" description="Low complexity" evidence="15">
    <location>
        <begin position="77"/>
        <end position="110"/>
    </location>
</feature>
<dbReference type="InterPro" id="IPR011009">
    <property type="entry name" value="Kinase-like_dom_sf"/>
</dbReference>
<protein>
    <recommendedName>
        <fullName evidence="3">histidine kinase</fullName>
        <ecNumber evidence="3">2.7.13.3</ecNumber>
    </recommendedName>
</protein>
<evidence type="ECO:0000256" key="4">
    <source>
        <dbReference type="ARBA" id="ARBA00022475"/>
    </source>
</evidence>
<dbReference type="InterPro" id="IPR003661">
    <property type="entry name" value="HisK_dim/P_dom"/>
</dbReference>
<dbReference type="GO" id="GO:0000155">
    <property type="term" value="F:phosphorelay sensor kinase activity"/>
    <property type="evidence" value="ECO:0007669"/>
    <property type="project" value="InterPro"/>
</dbReference>
<dbReference type="InterPro" id="IPR041664">
    <property type="entry name" value="AAA_16"/>
</dbReference>
<dbReference type="PROSITE" id="PS50109">
    <property type="entry name" value="HIS_KIN"/>
    <property type="match status" value="1"/>
</dbReference>
<dbReference type="GO" id="GO:0005524">
    <property type="term" value="F:ATP binding"/>
    <property type="evidence" value="ECO:0007669"/>
    <property type="project" value="UniProtKB-KW"/>
</dbReference>
<dbReference type="Gene3D" id="3.30.565.10">
    <property type="entry name" value="Histidine kinase-like ATPase, C-terminal domain"/>
    <property type="match status" value="1"/>
</dbReference>
<dbReference type="STRING" id="2025994.A0A2T3A5J6"/>
<feature type="region of interest" description="Disordered" evidence="15">
    <location>
        <begin position="60"/>
        <end position="110"/>
    </location>
</feature>
<name>A0A2T3A5J6_9PEZI</name>
<dbReference type="FunFam" id="3.30.565.10:FF:000010">
    <property type="entry name" value="Sensor histidine kinase RcsC"/>
    <property type="match status" value="1"/>
</dbReference>
<dbReference type="FunFam" id="3.30.450.40:FF:000044">
    <property type="entry name" value="Putative sensor histidine kinase/response regulator"/>
    <property type="match status" value="1"/>
</dbReference>
<feature type="coiled-coil region" evidence="14">
    <location>
        <begin position="1893"/>
        <end position="1927"/>
    </location>
</feature>
<feature type="compositionally biased region" description="Basic and acidic residues" evidence="15">
    <location>
        <begin position="2442"/>
        <end position="2455"/>
    </location>
</feature>
<organism evidence="19 20">
    <name type="scientific">Coniella lustricola</name>
    <dbReference type="NCBI Taxonomy" id="2025994"/>
    <lineage>
        <taxon>Eukaryota</taxon>
        <taxon>Fungi</taxon>
        <taxon>Dikarya</taxon>
        <taxon>Ascomycota</taxon>
        <taxon>Pezizomycotina</taxon>
        <taxon>Sordariomycetes</taxon>
        <taxon>Sordariomycetidae</taxon>
        <taxon>Diaporthales</taxon>
        <taxon>Schizoparmaceae</taxon>
        <taxon>Coniella</taxon>
    </lineage>
</organism>
<dbReference type="InterPro" id="IPR011006">
    <property type="entry name" value="CheY-like_superfamily"/>
</dbReference>
<feature type="region of interest" description="Disordered" evidence="15">
    <location>
        <begin position="546"/>
        <end position="567"/>
    </location>
</feature>
<dbReference type="SUPFAM" id="SSF52172">
    <property type="entry name" value="CheY-like"/>
    <property type="match status" value="1"/>
</dbReference>